<dbReference type="STRING" id="154981.AKJ29_16470"/>
<dbReference type="Proteomes" id="UP000050471">
    <property type="component" value="Unassembled WGS sequence"/>
</dbReference>
<keyword evidence="1" id="KW-1133">Transmembrane helix</keyword>
<protein>
    <submittedName>
        <fullName evidence="2">Uncharacterized protein</fullName>
    </submittedName>
</protein>
<name>A0A0P7IX53_9RHOB</name>
<evidence type="ECO:0000256" key="1">
    <source>
        <dbReference type="SAM" id="Phobius"/>
    </source>
</evidence>
<dbReference type="EMBL" id="LKBA01000004">
    <property type="protein sequence ID" value="KPN64230.1"/>
    <property type="molecule type" value="Genomic_DNA"/>
</dbReference>
<keyword evidence="1" id="KW-0812">Transmembrane</keyword>
<feature type="transmembrane region" description="Helical" evidence="1">
    <location>
        <begin position="64"/>
        <end position="83"/>
    </location>
</feature>
<organism evidence="2 3">
    <name type="scientific">Aliiroseovarius crassostreae</name>
    <dbReference type="NCBI Taxonomy" id="154981"/>
    <lineage>
        <taxon>Bacteria</taxon>
        <taxon>Pseudomonadati</taxon>
        <taxon>Pseudomonadota</taxon>
        <taxon>Alphaproteobacteria</taxon>
        <taxon>Rhodobacterales</taxon>
        <taxon>Paracoccaceae</taxon>
        <taxon>Aliiroseovarius</taxon>
    </lineage>
</organism>
<feature type="transmembrane region" description="Helical" evidence="1">
    <location>
        <begin position="90"/>
        <end position="114"/>
    </location>
</feature>
<reference evidence="2 3" key="1">
    <citation type="submission" date="2015-09" db="EMBL/GenBank/DDBJ databases">
        <title>Draft genome sequence of Aliiroseovarius crassostreae CV919-312TSm, the causative agent of Roseovarius Oyster Disease (formerly Juvenile Oyster Disease).</title>
        <authorList>
            <person name="Kessner L."/>
            <person name="Spinard E."/>
            <person name="Nelson D."/>
        </authorList>
    </citation>
    <scope>NUCLEOTIDE SEQUENCE [LARGE SCALE GENOMIC DNA]</scope>
    <source>
        <strain evidence="2 3">CV919-312</strain>
    </source>
</reference>
<dbReference type="AlphaFoldDB" id="A0A0P7IX53"/>
<evidence type="ECO:0000313" key="3">
    <source>
        <dbReference type="Proteomes" id="UP000050471"/>
    </source>
</evidence>
<comment type="caution">
    <text evidence="2">The sequence shown here is derived from an EMBL/GenBank/DDBJ whole genome shotgun (WGS) entry which is preliminary data.</text>
</comment>
<sequence>MFRVLQLILMVGLACLLAGLYGMVHNQVSYSVGPDYFHAFKFIQFRISPELPPRMGAAWVGWQASWWMGVVIGLPIALLSLAIPDGRAAWRAFAGIAVLVVVLTFALGMLSLLADPPMEHIPLPRGAIDAIGFGRAAMLHDTSYLAGGFGLLVGVVLMGRKVRHARRSF</sequence>
<keyword evidence="3" id="KW-1185">Reference proteome</keyword>
<feature type="transmembrane region" description="Helical" evidence="1">
    <location>
        <begin position="142"/>
        <end position="159"/>
    </location>
</feature>
<accession>A0A0P7IX53</accession>
<dbReference type="OrthoDB" id="678065at2"/>
<gene>
    <name evidence="2" type="ORF">AKJ29_16470</name>
</gene>
<dbReference type="RefSeq" id="WP_055188272.1">
    <property type="nucleotide sequence ID" value="NZ_FPBS01000001.1"/>
</dbReference>
<keyword evidence="1" id="KW-0472">Membrane</keyword>
<dbReference type="PROSITE" id="PS51257">
    <property type="entry name" value="PROKAR_LIPOPROTEIN"/>
    <property type="match status" value="1"/>
</dbReference>
<evidence type="ECO:0000313" key="2">
    <source>
        <dbReference type="EMBL" id="KPN64230.1"/>
    </source>
</evidence>
<proteinExistence type="predicted"/>